<comment type="caution">
    <text evidence="1">The sequence shown here is derived from an EMBL/GenBank/DDBJ whole genome shotgun (WGS) entry which is preliminary data.</text>
</comment>
<name>A0A930UW04_9PAST</name>
<reference evidence="1" key="1">
    <citation type="submission" date="2020-11" db="EMBL/GenBank/DDBJ databases">
        <title>Gallibacterium anatis 1637, full genome, WGS.</title>
        <authorList>
            <person name="Laishevtcev A.I."/>
            <person name="Yakimova E.A."/>
            <person name="Petkovich D."/>
            <person name="Stepanova T.V."/>
            <person name="Kalendr R.S."/>
            <person name="Rubalsky E.O."/>
            <person name="Zulkarneev E.R."/>
            <person name="Aleshkin A.V."/>
        </authorList>
    </citation>
    <scope>NUCLEOTIDE SEQUENCE</scope>
    <source>
        <strain evidence="1">1637</strain>
    </source>
</reference>
<organism evidence="1">
    <name type="scientific">Gallibacterium anatis</name>
    <dbReference type="NCBI Taxonomy" id="750"/>
    <lineage>
        <taxon>Bacteria</taxon>
        <taxon>Pseudomonadati</taxon>
        <taxon>Pseudomonadota</taxon>
        <taxon>Gammaproteobacteria</taxon>
        <taxon>Pasteurellales</taxon>
        <taxon>Pasteurellaceae</taxon>
        <taxon>Gallibacterium</taxon>
    </lineage>
</organism>
<dbReference type="AlphaFoldDB" id="A0A930UW04"/>
<dbReference type="EMBL" id="JADION010000001">
    <property type="protein sequence ID" value="MBF4102119.1"/>
    <property type="molecule type" value="Genomic_DNA"/>
</dbReference>
<sequence length="66" mass="7998">METDLHYRLFDSEIQPFGEPPIQPRFLKQLEQLKCAILQAIGQLKSMHVKPYFIYQQRYIQLLFKE</sequence>
<proteinExistence type="predicted"/>
<gene>
    <name evidence="1" type="ORF">INT80_00515</name>
</gene>
<evidence type="ECO:0000313" key="1">
    <source>
        <dbReference type="EMBL" id="MBF4102119.1"/>
    </source>
</evidence>
<protein>
    <submittedName>
        <fullName evidence="1">Uncharacterized protein</fullName>
    </submittedName>
</protein>
<accession>A0A930UW04</accession>